<evidence type="ECO:0000256" key="1">
    <source>
        <dbReference type="SAM" id="Phobius"/>
    </source>
</evidence>
<proteinExistence type="predicted"/>
<comment type="caution">
    <text evidence="2">The sequence shown here is derived from an EMBL/GenBank/DDBJ whole genome shotgun (WGS) entry which is preliminary data.</text>
</comment>
<evidence type="ECO:0000313" key="2">
    <source>
        <dbReference type="EMBL" id="MBP1893987.1"/>
    </source>
</evidence>
<dbReference type="RefSeq" id="WP_244869101.1">
    <property type="nucleotide sequence ID" value="NZ_BOSA01000003.1"/>
</dbReference>
<keyword evidence="1" id="KW-1133">Transmembrane helix</keyword>
<gene>
    <name evidence="2" type="ORF">J2Z18_003090</name>
</gene>
<keyword evidence="3" id="KW-1185">Reference proteome</keyword>
<reference evidence="2 3" key="1">
    <citation type="submission" date="2021-03" db="EMBL/GenBank/DDBJ databases">
        <title>Genomic Encyclopedia of Type Strains, Phase IV (KMG-IV): sequencing the most valuable type-strain genomes for metagenomic binning, comparative biology and taxonomic classification.</title>
        <authorList>
            <person name="Goeker M."/>
        </authorList>
    </citation>
    <scope>NUCLEOTIDE SEQUENCE [LARGE SCALE GENOMIC DNA]</scope>
    <source>
        <strain evidence="2 3">DSM 15596</strain>
    </source>
</reference>
<keyword evidence="1" id="KW-0472">Membrane</keyword>
<feature type="transmembrane region" description="Helical" evidence="1">
    <location>
        <begin position="48"/>
        <end position="65"/>
    </location>
</feature>
<keyword evidence="1" id="KW-0812">Transmembrane</keyword>
<protein>
    <submittedName>
        <fullName evidence="2">Uncharacterized protein</fullName>
    </submittedName>
</protein>
<dbReference type="Proteomes" id="UP000706926">
    <property type="component" value="Unassembled WGS sequence"/>
</dbReference>
<organism evidence="2 3">
    <name type="scientific">Paenibacillus lactis</name>
    <dbReference type="NCBI Taxonomy" id="228574"/>
    <lineage>
        <taxon>Bacteria</taxon>
        <taxon>Bacillati</taxon>
        <taxon>Bacillota</taxon>
        <taxon>Bacilli</taxon>
        <taxon>Bacillales</taxon>
        <taxon>Paenibacillaceae</taxon>
        <taxon>Paenibacillus</taxon>
    </lineage>
</organism>
<evidence type="ECO:0000313" key="3">
    <source>
        <dbReference type="Proteomes" id="UP000706926"/>
    </source>
</evidence>
<dbReference type="GeneID" id="95408072"/>
<dbReference type="EMBL" id="JAGGKI010000007">
    <property type="protein sequence ID" value="MBP1893987.1"/>
    <property type="molecule type" value="Genomic_DNA"/>
</dbReference>
<name>A0ABS4FD58_9BACL</name>
<accession>A0ABS4FD58</accession>
<sequence>MNMDEKLFRYYLELKSPEAGEWNSSPPCLYTEVVTRDYVRKSFKPTEVFRYAMLELVLGIGMITLDTGLKEKEY</sequence>